<feature type="domain" description="DUF3492" evidence="1">
    <location>
        <begin position="19"/>
        <end position="288"/>
    </location>
</feature>
<name>A0ABZ2I411_9HYPH</name>
<protein>
    <submittedName>
        <fullName evidence="2">GT4 family glycosyltransferase PelF</fullName>
    </submittedName>
</protein>
<dbReference type="InterPro" id="IPR047691">
    <property type="entry name" value="PelF-like"/>
</dbReference>
<evidence type="ECO:0000313" key="2">
    <source>
        <dbReference type="EMBL" id="WWT33673.1"/>
    </source>
</evidence>
<evidence type="ECO:0000313" key="3">
    <source>
        <dbReference type="Proteomes" id="UP001369958"/>
    </source>
</evidence>
<evidence type="ECO:0000259" key="1">
    <source>
        <dbReference type="Pfam" id="PF11997"/>
    </source>
</evidence>
<dbReference type="PANTHER" id="PTHR12526">
    <property type="entry name" value="GLYCOSYLTRANSFERASE"/>
    <property type="match status" value="1"/>
</dbReference>
<dbReference type="Pfam" id="PF13692">
    <property type="entry name" value="Glyco_trans_1_4"/>
    <property type="match status" value="1"/>
</dbReference>
<sequence length="510" mass="55435">MMEMPSWFAPAWRDPQPEADVCLIAEGCYPYVAGGVSTWIDWLIRSHPDLTFSVLAILPGIPLTEPRYGRPANLIAIDHLYLDDKGKGQRGAWPAMTPQWYADTLSAILDHGDPSAFHALLDKLGPTKRRPTVAALLDSPQAWQALSEGYGRMPQTAFISYFWAWRALVGGLLRTLVSPLPRARIYHSVSTGYAGLVAARAAHDTGRPVIVTEHGIYSNERRVEILMADWINNSIDTGLDFTDERQDVRDFWADAFESFARLAYSAADDVIALYGDNNAFQQALGADSRKLTVVPNGVDVDRFSTLPDRVSDRPTLAFIGRITPIKDIQTFIDVAERVASKVADFRAFVIGPMDEDPDYAQSCIDAVNERGLDHIITFTGPVDVRDYMAEIDVLMLTSISEALPLVILEAGAAGVPCIATDVGACREILGCPGSPGQAAVAGIGGMVAPVGDVGALVSAAVHLLNNPIARQRMGAALRSKVRIQYRSDTIAAAYTKLYGRHLSPTAKSEV</sequence>
<dbReference type="Pfam" id="PF11997">
    <property type="entry name" value="DUF3492"/>
    <property type="match status" value="1"/>
</dbReference>
<dbReference type="Gene3D" id="3.40.50.2000">
    <property type="entry name" value="Glycogen Phosphorylase B"/>
    <property type="match status" value="2"/>
</dbReference>
<dbReference type="SUPFAM" id="SSF53756">
    <property type="entry name" value="UDP-Glycosyltransferase/glycogen phosphorylase"/>
    <property type="match status" value="1"/>
</dbReference>
<dbReference type="RefSeq" id="WP_338609329.1">
    <property type="nucleotide sequence ID" value="NZ_CP146275.1"/>
</dbReference>
<organism evidence="2 3">
    <name type="scientific">Pelagibacterium nitratireducens</name>
    <dbReference type="NCBI Taxonomy" id="1046114"/>
    <lineage>
        <taxon>Bacteria</taxon>
        <taxon>Pseudomonadati</taxon>
        <taxon>Pseudomonadota</taxon>
        <taxon>Alphaproteobacteria</taxon>
        <taxon>Hyphomicrobiales</taxon>
        <taxon>Devosiaceae</taxon>
        <taxon>Pelagibacterium</taxon>
    </lineage>
</organism>
<dbReference type="Proteomes" id="UP001369958">
    <property type="component" value="Chromosome"/>
</dbReference>
<reference evidence="2 3" key="1">
    <citation type="submission" date="2024-02" db="EMBL/GenBank/DDBJ databases">
        <title>Complete genome sequence of Pelagibacterium nitratireducens ZH15.</title>
        <authorList>
            <person name="Zhao L.H."/>
        </authorList>
    </citation>
    <scope>NUCLEOTIDE SEQUENCE [LARGE SCALE GENOMIC DNA]</scope>
    <source>
        <strain evidence="2 3">ZH15</strain>
    </source>
</reference>
<proteinExistence type="predicted"/>
<keyword evidence="3" id="KW-1185">Reference proteome</keyword>
<gene>
    <name evidence="2" type="primary">pelF</name>
    <name evidence="2" type="ORF">V6617_04215</name>
</gene>
<dbReference type="EMBL" id="CP146275">
    <property type="protein sequence ID" value="WWT33673.1"/>
    <property type="molecule type" value="Genomic_DNA"/>
</dbReference>
<accession>A0ABZ2I411</accession>
<dbReference type="PANTHER" id="PTHR12526:SF608">
    <property type="entry name" value="PELF"/>
    <property type="match status" value="1"/>
</dbReference>
<dbReference type="NCBIfam" id="NF038011">
    <property type="entry name" value="PelF"/>
    <property type="match status" value="1"/>
</dbReference>
<dbReference type="InterPro" id="IPR022622">
    <property type="entry name" value="DUF3492"/>
</dbReference>